<dbReference type="GO" id="GO:0004818">
    <property type="term" value="F:glutamate-tRNA ligase activity"/>
    <property type="evidence" value="ECO:0007669"/>
    <property type="project" value="UniProtKB-EC"/>
</dbReference>
<evidence type="ECO:0000256" key="11">
    <source>
        <dbReference type="ARBA" id="ARBA00048351"/>
    </source>
</evidence>
<dbReference type="AlphaFoldDB" id="A0A2J6QZ80"/>
<dbReference type="Gene3D" id="1.10.1160.10">
    <property type="entry name" value="Glutamyl-trna Synthetase, Domain 2"/>
    <property type="match status" value="1"/>
</dbReference>
<dbReference type="Pfam" id="PF20974">
    <property type="entry name" value="tRNA-synt_1c_C2"/>
    <property type="match status" value="1"/>
</dbReference>
<dbReference type="STRING" id="1149755.A0A2J6QZ80"/>
<dbReference type="InterPro" id="IPR020061">
    <property type="entry name" value="Glu_tRNA_lig_a-bdl"/>
</dbReference>
<dbReference type="InterPro" id="IPR050132">
    <property type="entry name" value="Gln/Glu-tRNA_Ligase"/>
</dbReference>
<accession>A0A2J6QZ80</accession>
<dbReference type="InterPro" id="IPR049437">
    <property type="entry name" value="tRNA-synt_1c_C2"/>
</dbReference>
<evidence type="ECO:0000256" key="2">
    <source>
        <dbReference type="ARBA" id="ARBA00008927"/>
    </source>
</evidence>
<dbReference type="Pfam" id="PF03950">
    <property type="entry name" value="tRNA-synt_1c_C"/>
    <property type="match status" value="1"/>
</dbReference>
<evidence type="ECO:0000259" key="13">
    <source>
        <dbReference type="Pfam" id="PF00749"/>
    </source>
</evidence>
<evidence type="ECO:0000259" key="14">
    <source>
        <dbReference type="Pfam" id="PF03950"/>
    </source>
</evidence>
<dbReference type="GO" id="GO:0005829">
    <property type="term" value="C:cytosol"/>
    <property type="evidence" value="ECO:0007669"/>
    <property type="project" value="TreeGrafter"/>
</dbReference>
<keyword evidence="7 12" id="KW-0067">ATP-binding</keyword>
<evidence type="ECO:0000313" key="16">
    <source>
        <dbReference type="EMBL" id="PMD31578.1"/>
    </source>
</evidence>
<evidence type="ECO:0000256" key="10">
    <source>
        <dbReference type="ARBA" id="ARBA00030865"/>
    </source>
</evidence>
<dbReference type="InterPro" id="IPR011035">
    <property type="entry name" value="Ribosomal_bL25/Gln-tRNA_synth"/>
</dbReference>
<comment type="catalytic activity">
    <reaction evidence="11">
        <text>tRNA(Glu) + L-glutamate + ATP = L-glutamyl-tRNA(Glu) + AMP + diphosphate</text>
        <dbReference type="Rhea" id="RHEA:23540"/>
        <dbReference type="Rhea" id="RHEA-COMP:9663"/>
        <dbReference type="Rhea" id="RHEA-COMP:9680"/>
        <dbReference type="ChEBI" id="CHEBI:29985"/>
        <dbReference type="ChEBI" id="CHEBI:30616"/>
        <dbReference type="ChEBI" id="CHEBI:33019"/>
        <dbReference type="ChEBI" id="CHEBI:78442"/>
        <dbReference type="ChEBI" id="CHEBI:78520"/>
        <dbReference type="ChEBI" id="CHEBI:456215"/>
        <dbReference type="EC" id="6.1.1.17"/>
    </reaction>
</comment>
<evidence type="ECO:0000256" key="4">
    <source>
        <dbReference type="ARBA" id="ARBA00022490"/>
    </source>
</evidence>
<dbReference type="PANTHER" id="PTHR43097:SF5">
    <property type="entry name" value="GLUTAMATE--TRNA LIGASE"/>
    <property type="match status" value="1"/>
</dbReference>
<comment type="subcellular location">
    <subcellularLocation>
        <location evidence="1">Cytoplasm</location>
    </subcellularLocation>
</comment>
<evidence type="ECO:0000313" key="17">
    <source>
        <dbReference type="Proteomes" id="UP000235786"/>
    </source>
</evidence>
<dbReference type="Proteomes" id="UP000235786">
    <property type="component" value="Unassembled WGS sequence"/>
</dbReference>
<dbReference type="PANTHER" id="PTHR43097">
    <property type="entry name" value="GLUTAMINE-TRNA LIGASE"/>
    <property type="match status" value="1"/>
</dbReference>
<dbReference type="Gene3D" id="2.40.240.10">
    <property type="entry name" value="Ribosomal Protein L25, Chain P"/>
    <property type="match status" value="1"/>
</dbReference>
<evidence type="ECO:0000259" key="15">
    <source>
        <dbReference type="Pfam" id="PF20974"/>
    </source>
</evidence>
<feature type="domain" description="tRNA synthetases class I (E and Q) anti-codon binding" evidence="15">
    <location>
        <begin position="266"/>
        <end position="340"/>
    </location>
</feature>
<dbReference type="FunFam" id="3.90.800.10:FF:000001">
    <property type="entry name" value="Glutamine--tRNA ligase"/>
    <property type="match status" value="1"/>
</dbReference>
<dbReference type="GO" id="GO:0006424">
    <property type="term" value="P:glutamyl-tRNA aminoacylation"/>
    <property type="evidence" value="ECO:0007669"/>
    <property type="project" value="TreeGrafter"/>
</dbReference>
<keyword evidence="17" id="KW-1185">Reference proteome</keyword>
<evidence type="ECO:0000256" key="6">
    <source>
        <dbReference type="ARBA" id="ARBA00022741"/>
    </source>
</evidence>
<evidence type="ECO:0000256" key="12">
    <source>
        <dbReference type="RuleBase" id="RU363037"/>
    </source>
</evidence>
<protein>
    <recommendedName>
        <fullName evidence="3">glutamate--tRNA ligase</fullName>
        <ecNumber evidence="3">6.1.1.17</ecNumber>
    </recommendedName>
    <alternativeName>
        <fullName evidence="10">Glutamyl-tRNA synthetase</fullName>
    </alternativeName>
</protein>
<keyword evidence="6 12" id="KW-0547">Nucleotide-binding</keyword>
<evidence type="ECO:0000256" key="1">
    <source>
        <dbReference type="ARBA" id="ARBA00004496"/>
    </source>
</evidence>
<proteinExistence type="inferred from homology"/>
<feature type="domain" description="Glutamyl/glutaminyl-tRNA synthetase class Ib catalytic" evidence="13">
    <location>
        <begin position="2"/>
        <end position="116"/>
    </location>
</feature>
<dbReference type="GO" id="GO:0005524">
    <property type="term" value="F:ATP binding"/>
    <property type="evidence" value="ECO:0007669"/>
    <property type="project" value="UniProtKB-KW"/>
</dbReference>
<dbReference type="FunFam" id="2.40.240.10:FF:000004">
    <property type="entry name" value="Glutamyl-tRNA synthetase, cytoplasmic"/>
    <property type="match status" value="1"/>
</dbReference>
<keyword evidence="9 12" id="KW-0030">Aminoacyl-tRNA synthetase</keyword>
<keyword evidence="4" id="KW-0963">Cytoplasm</keyword>
<dbReference type="InterPro" id="IPR020056">
    <property type="entry name" value="Rbsml_bL25/Gln-tRNA_synth_N"/>
</dbReference>
<evidence type="ECO:0000256" key="7">
    <source>
        <dbReference type="ARBA" id="ARBA00022840"/>
    </source>
</evidence>
<dbReference type="InterPro" id="IPR020058">
    <property type="entry name" value="Glu/Gln-tRNA-synth_Ib_cat-dom"/>
</dbReference>
<reference evidence="16 17" key="1">
    <citation type="submission" date="2016-04" db="EMBL/GenBank/DDBJ databases">
        <title>A degradative enzymes factory behind the ericoid mycorrhizal symbiosis.</title>
        <authorList>
            <consortium name="DOE Joint Genome Institute"/>
            <person name="Martino E."/>
            <person name="Morin E."/>
            <person name="Grelet G."/>
            <person name="Kuo A."/>
            <person name="Kohler A."/>
            <person name="Daghino S."/>
            <person name="Barry K."/>
            <person name="Choi C."/>
            <person name="Cichocki N."/>
            <person name="Clum A."/>
            <person name="Copeland A."/>
            <person name="Hainaut M."/>
            <person name="Haridas S."/>
            <person name="Labutti K."/>
            <person name="Lindquist E."/>
            <person name="Lipzen A."/>
            <person name="Khouja H.-R."/>
            <person name="Murat C."/>
            <person name="Ohm R."/>
            <person name="Olson A."/>
            <person name="Spatafora J."/>
            <person name="Veneault-Fourrey C."/>
            <person name="Henrissat B."/>
            <person name="Grigoriev I."/>
            <person name="Martin F."/>
            <person name="Perotto S."/>
        </authorList>
    </citation>
    <scope>NUCLEOTIDE SEQUENCE [LARGE SCALE GENOMIC DNA]</scope>
    <source>
        <strain evidence="16 17">F</strain>
    </source>
</reference>
<dbReference type="Pfam" id="PF00749">
    <property type="entry name" value="tRNA-synt_1c"/>
    <property type="match status" value="1"/>
</dbReference>
<gene>
    <name evidence="16" type="ORF">L207DRAFT_558640</name>
</gene>
<dbReference type="InterPro" id="IPR020059">
    <property type="entry name" value="Glu/Gln-tRNA-synth_Ib_codon-bd"/>
</dbReference>
<keyword evidence="8 12" id="KW-0648">Protein biosynthesis</keyword>
<comment type="similarity">
    <text evidence="2">Belongs to the class-I aminoacyl-tRNA synthetase family. Glutamate--tRNA ligase type 2 subfamily.</text>
</comment>
<evidence type="ECO:0000256" key="8">
    <source>
        <dbReference type="ARBA" id="ARBA00022917"/>
    </source>
</evidence>
<dbReference type="SUPFAM" id="SSF52374">
    <property type="entry name" value="Nucleotidylyl transferase"/>
    <property type="match status" value="1"/>
</dbReference>
<dbReference type="Gene3D" id="3.90.800.10">
    <property type="entry name" value="Glutamyl-tRNA Synthetase, Domain 3"/>
    <property type="match status" value="1"/>
</dbReference>
<sequence length="361" mass="41225">MEFQDAILEDLKMMAIIPEKTSYSGDYFQEIYECAIQLIKGGKAFADDSELGKGDEDRKNRLPSKRRNLSIEETLERFADMKTGSEEGQRWCLRARIAYDSPNGTLRDPVIYRCNLIPGMTVPALREFILKQGPSRNILNLEWGALWALNKKYIDPEAARHTAIVQDDAVSCHVIGIDNSSVAIKPKYIKNLDLGTKKVVYDKTILLEQVDAQSLVENEEITLMNWGNAYARRISRADQPDETGEHKVTGIEFELHLEGDVKKTKKISWLATVSSNLIPVDLVSFDYLITKDKLEKEDRLEDFLEPDTEFRTRAFADCNVRDLSRGAIIQFERKGYYKLDVEYKSEEGSRMVFFDVPSGKA</sequence>
<dbReference type="SUPFAM" id="SSF50715">
    <property type="entry name" value="Ribosomal protein L25-like"/>
    <property type="match status" value="1"/>
</dbReference>
<evidence type="ECO:0000256" key="9">
    <source>
        <dbReference type="ARBA" id="ARBA00023146"/>
    </source>
</evidence>
<dbReference type="GO" id="GO:0017102">
    <property type="term" value="C:methionyl glutamyl tRNA synthetase complex"/>
    <property type="evidence" value="ECO:0007669"/>
    <property type="project" value="TreeGrafter"/>
</dbReference>
<dbReference type="EMBL" id="KZ613962">
    <property type="protein sequence ID" value="PMD31578.1"/>
    <property type="molecule type" value="Genomic_DNA"/>
</dbReference>
<name>A0A2J6QZ80_HYAVF</name>
<feature type="domain" description="Glutamyl/glutaminyl-tRNA synthetase class Ib anti-codon binding" evidence="14">
    <location>
        <begin position="158"/>
        <end position="238"/>
    </location>
</feature>
<evidence type="ECO:0000256" key="5">
    <source>
        <dbReference type="ARBA" id="ARBA00022598"/>
    </source>
</evidence>
<organism evidence="16 17">
    <name type="scientific">Hyaloscypha variabilis (strain UAMH 11265 / GT02V1 / F)</name>
    <name type="common">Meliniomyces variabilis</name>
    <dbReference type="NCBI Taxonomy" id="1149755"/>
    <lineage>
        <taxon>Eukaryota</taxon>
        <taxon>Fungi</taxon>
        <taxon>Dikarya</taxon>
        <taxon>Ascomycota</taxon>
        <taxon>Pezizomycotina</taxon>
        <taxon>Leotiomycetes</taxon>
        <taxon>Helotiales</taxon>
        <taxon>Hyaloscyphaceae</taxon>
        <taxon>Hyaloscypha</taxon>
        <taxon>Hyaloscypha variabilis</taxon>
    </lineage>
</organism>
<dbReference type="EC" id="6.1.1.17" evidence="3"/>
<keyword evidence="5 12" id="KW-0436">Ligase</keyword>
<dbReference type="OrthoDB" id="10250478at2759"/>
<evidence type="ECO:0000256" key="3">
    <source>
        <dbReference type="ARBA" id="ARBA00012835"/>
    </source>
</evidence>